<sequence>MTPHTPRFTDSHCHLAEDDLFFRLPEILAEAKRAGVCRFAVPAVRRRDWDRVCQLARLPETALAALGLHPWFVHAPDDLADLDDYLRREPALWVGETGLDFHRAATAAERDTQTQLFAAQLDLAQQHRRPIILHQVRAAEAVFRQIRRTGFTQGGIAHAFSGSLETEQILLKQGFKIGIGMLLLNPNAKKLHRTAAALPPSALLLETDSPFMLHGQINTPANVRRVAEALARLRGCTLAEIAAQTEANFNEIST</sequence>
<dbReference type="FunFam" id="3.20.20.140:FF:000005">
    <property type="entry name" value="TatD family hydrolase"/>
    <property type="match status" value="1"/>
</dbReference>
<feature type="binding site" evidence="4">
    <location>
        <position position="12"/>
    </location>
    <ligand>
        <name>a divalent metal cation</name>
        <dbReference type="ChEBI" id="CHEBI:60240"/>
        <label>1</label>
    </ligand>
</feature>
<evidence type="ECO:0000256" key="4">
    <source>
        <dbReference type="PIRSR" id="PIRSR005902-1"/>
    </source>
</evidence>
<evidence type="ECO:0000313" key="6">
    <source>
        <dbReference type="Proteomes" id="UP000831534"/>
    </source>
</evidence>
<dbReference type="GO" id="GO:0005829">
    <property type="term" value="C:cytosol"/>
    <property type="evidence" value="ECO:0007669"/>
    <property type="project" value="TreeGrafter"/>
</dbReference>
<keyword evidence="3 5" id="KW-0378">Hydrolase</keyword>
<dbReference type="Proteomes" id="UP000831534">
    <property type="component" value="Chromosome"/>
</dbReference>
<evidence type="ECO:0000313" key="5">
    <source>
        <dbReference type="EMBL" id="UOP05234.1"/>
    </source>
</evidence>
<evidence type="ECO:0000256" key="2">
    <source>
        <dbReference type="ARBA" id="ARBA00022723"/>
    </source>
</evidence>
<reference evidence="5" key="1">
    <citation type="journal article" date="2022" name="Res Sq">
        <title>Evolution of multicellular longitudinally dividing oral cavity symbionts (Neisseriaceae).</title>
        <authorList>
            <person name="Nyongesa S."/>
            <person name="Weber P."/>
            <person name="Bernet E."/>
            <person name="Pullido F."/>
            <person name="Nieckarz M."/>
            <person name="Delaby M."/>
            <person name="Nieves C."/>
            <person name="Viehboeck T."/>
            <person name="Krause N."/>
            <person name="Rivera-Millot A."/>
            <person name="Nakamura A."/>
            <person name="Vischer N."/>
            <person name="VanNieuwenhze M."/>
            <person name="Brun Y."/>
            <person name="Cava F."/>
            <person name="Bulgheresi S."/>
            <person name="Veyrier F."/>
        </authorList>
    </citation>
    <scope>NUCLEOTIDE SEQUENCE</scope>
    <source>
        <strain evidence="5">17694</strain>
    </source>
</reference>
<dbReference type="KEGG" id="ckh:LVJ77_03165"/>
<reference evidence="5" key="2">
    <citation type="submission" date="2024-09" db="EMBL/GenBank/DDBJ databases">
        <authorList>
            <person name="Veyrier F.J."/>
        </authorList>
    </citation>
    <scope>NUCLEOTIDE SEQUENCE</scope>
    <source>
        <strain evidence="5">17694</strain>
    </source>
</reference>
<dbReference type="PROSITE" id="PS01091">
    <property type="entry name" value="TATD_3"/>
    <property type="match status" value="1"/>
</dbReference>
<feature type="binding site" evidence="4">
    <location>
        <position position="14"/>
    </location>
    <ligand>
        <name>a divalent metal cation</name>
        <dbReference type="ChEBI" id="CHEBI:60240"/>
        <label>1</label>
    </ligand>
</feature>
<protein>
    <submittedName>
        <fullName evidence="5">TatD family hydrolase</fullName>
        <ecNumber evidence="5">3.1.-.-</ecNumber>
    </submittedName>
</protein>
<dbReference type="EC" id="3.1.-.-" evidence="5"/>
<dbReference type="InterPro" id="IPR032466">
    <property type="entry name" value="Metal_Hydrolase"/>
</dbReference>
<evidence type="ECO:0000256" key="3">
    <source>
        <dbReference type="ARBA" id="ARBA00022801"/>
    </source>
</evidence>
<dbReference type="GO" id="GO:0016788">
    <property type="term" value="F:hydrolase activity, acting on ester bonds"/>
    <property type="evidence" value="ECO:0007669"/>
    <property type="project" value="InterPro"/>
</dbReference>
<name>A0A8T9MVT3_9NEIS</name>
<feature type="binding site" evidence="4">
    <location>
        <position position="158"/>
    </location>
    <ligand>
        <name>a divalent metal cation</name>
        <dbReference type="ChEBI" id="CHEBI:60240"/>
        <label>2</label>
    </ligand>
</feature>
<gene>
    <name evidence="5" type="ORF">LVJ77_03165</name>
</gene>
<accession>A0A8T9MVT3</accession>
<dbReference type="AlphaFoldDB" id="A0A8T9MVT3"/>
<comment type="similarity">
    <text evidence="1">Belongs to the metallo-dependent hydrolases superfamily. TatD-type hydrolase family.</text>
</comment>
<keyword evidence="6" id="KW-1185">Reference proteome</keyword>
<dbReference type="RefSeq" id="WP_027008664.1">
    <property type="nucleotide sequence ID" value="NZ_CP091521.1"/>
</dbReference>
<dbReference type="Pfam" id="PF01026">
    <property type="entry name" value="TatD_DNase"/>
    <property type="match status" value="1"/>
</dbReference>
<dbReference type="PANTHER" id="PTHR46124">
    <property type="entry name" value="D-AMINOACYL-TRNA DEACYLASE"/>
    <property type="match status" value="1"/>
</dbReference>
<organism evidence="5 6">
    <name type="scientific">Conchiformibius kuhniae</name>
    <dbReference type="NCBI Taxonomy" id="211502"/>
    <lineage>
        <taxon>Bacteria</taxon>
        <taxon>Pseudomonadati</taxon>
        <taxon>Pseudomonadota</taxon>
        <taxon>Betaproteobacteria</taxon>
        <taxon>Neisseriales</taxon>
        <taxon>Neisseriaceae</taxon>
        <taxon>Conchiformibius</taxon>
    </lineage>
</organism>
<dbReference type="PANTHER" id="PTHR46124:SF3">
    <property type="entry name" value="HYDROLASE"/>
    <property type="match status" value="1"/>
</dbReference>
<feature type="binding site" evidence="4">
    <location>
        <position position="208"/>
    </location>
    <ligand>
        <name>a divalent metal cation</name>
        <dbReference type="ChEBI" id="CHEBI:60240"/>
        <label>1</label>
    </ligand>
</feature>
<feature type="binding site" evidence="4">
    <location>
        <position position="96"/>
    </location>
    <ligand>
        <name>a divalent metal cation</name>
        <dbReference type="ChEBI" id="CHEBI:60240"/>
        <label>1</label>
    </ligand>
</feature>
<proteinExistence type="inferred from homology"/>
<dbReference type="SUPFAM" id="SSF51556">
    <property type="entry name" value="Metallo-dependent hydrolases"/>
    <property type="match status" value="1"/>
</dbReference>
<feature type="binding site" evidence="4">
    <location>
        <position position="134"/>
    </location>
    <ligand>
        <name>a divalent metal cation</name>
        <dbReference type="ChEBI" id="CHEBI:60240"/>
        <label>2</label>
    </ligand>
</feature>
<dbReference type="InterPro" id="IPR001130">
    <property type="entry name" value="TatD-like"/>
</dbReference>
<dbReference type="InterPro" id="IPR018228">
    <property type="entry name" value="DNase_TatD-rel_CS"/>
</dbReference>
<dbReference type="CDD" id="cd01310">
    <property type="entry name" value="TatD_DNAse"/>
    <property type="match status" value="1"/>
</dbReference>
<dbReference type="EMBL" id="CP091521">
    <property type="protein sequence ID" value="UOP05234.1"/>
    <property type="molecule type" value="Genomic_DNA"/>
</dbReference>
<keyword evidence="2 4" id="KW-0479">Metal-binding</keyword>
<dbReference type="PIRSF" id="PIRSF005902">
    <property type="entry name" value="DNase_TatD"/>
    <property type="match status" value="1"/>
</dbReference>
<dbReference type="Gene3D" id="3.20.20.140">
    <property type="entry name" value="Metal-dependent hydrolases"/>
    <property type="match status" value="1"/>
</dbReference>
<evidence type="ECO:0000256" key="1">
    <source>
        <dbReference type="ARBA" id="ARBA00009275"/>
    </source>
</evidence>
<dbReference type="GO" id="GO:0046872">
    <property type="term" value="F:metal ion binding"/>
    <property type="evidence" value="ECO:0007669"/>
    <property type="project" value="UniProtKB-KW"/>
</dbReference>